<keyword evidence="2" id="KW-1185">Reference proteome</keyword>
<organism evidence="1 2">
    <name type="scientific">Clunio marinus</name>
    <dbReference type="NCBI Taxonomy" id="568069"/>
    <lineage>
        <taxon>Eukaryota</taxon>
        <taxon>Metazoa</taxon>
        <taxon>Ecdysozoa</taxon>
        <taxon>Arthropoda</taxon>
        <taxon>Hexapoda</taxon>
        <taxon>Insecta</taxon>
        <taxon>Pterygota</taxon>
        <taxon>Neoptera</taxon>
        <taxon>Endopterygota</taxon>
        <taxon>Diptera</taxon>
        <taxon>Nematocera</taxon>
        <taxon>Chironomoidea</taxon>
        <taxon>Chironomidae</taxon>
        <taxon>Clunio</taxon>
    </lineage>
</organism>
<accession>A0A1J1IR65</accession>
<protein>
    <submittedName>
        <fullName evidence="1">CLUMA_CG016030, isoform A</fullName>
    </submittedName>
</protein>
<dbReference type="AlphaFoldDB" id="A0A1J1IR65"/>
<sequence>MQFSYTWNEINEKIISNQAKNEHFNGLSVLLYHCQFKTLLNINADGEVREILKIREVKKHKLMVNFCLPHLNQKLLRHYFVTHSTPHHFQAHEEESKQDMKKFMLTFKFDVFHT</sequence>
<evidence type="ECO:0000313" key="2">
    <source>
        <dbReference type="Proteomes" id="UP000183832"/>
    </source>
</evidence>
<name>A0A1J1IR65_9DIPT</name>
<gene>
    <name evidence="1" type="ORF">CLUMA_CG016030</name>
</gene>
<dbReference type="Proteomes" id="UP000183832">
    <property type="component" value="Unassembled WGS sequence"/>
</dbReference>
<evidence type="ECO:0000313" key="1">
    <source>
        <dbReference type="EMBL" id="CRL02731.1"/>
    </source>
</evidence>
<dbReference type="EMBL" id="CVRI01000058">
    <property type="protein sequence ID" value="CRL02731.1"/>
    <property type="molecule type" value="Genomic_DNA"/>
</dbReference>
<proteinExistence type="predicted"/>
<reference evidence="1 2" key="1">
    <citation type="submission" date="2015-04" db="EMBL/GenBank/DDBJ databases">
        <authorList>
            <person name="Syromyatnikov M.Y."/>
            <person name="Popov V.N."/>
        </authorList>
    </citation>
    <scope>NUCLEOTIDE SEQUENCE [LARGE SCALE GENOMIC DNA]</scope>
</reference>